<comment type="pathway">
    <text evidence="1">Cell wall biogenesis; cell wall polysaccharide biosynthesis.</text>
</comment>
<evidence type="ECO:0000256" key="3">
    <source>
        <dbReference type="ARBA" id="ARBA00022676"/>
    </source>
</evidence>
<evidence type="ECO:0000256" key="4">
    <source>
        <dbReference type="ARBA" id="ARBA00022679"/>
    </source>
</evidence>
<protein>
    <submittedName>
        <fullName evidence="7">Glycosyltransferase, group 2 family protein</fullName>
    </submittedName>
</protein>
<comment type="caution">
    <text evidence="7">The sequence shown here is derived from an EMBL/GenBank/DDBJ whole genome shotgun (WGS) entry which is preliminary data.</text>
</comment>
<dbReference type="InterPro" id="IPR029044">
    <property type="entry name" value="Nucleotide-diphossugar_trans"/>
</dbReference>
<evidence type="ECO:0000256" key="1">
    <source>
        <dbReference type="ARBA" id="ARBA00004776"/>
    </source>
</evidence>
<feature type="domain" description="Glycosyltransferase 2-like" evidence="6">
    <location>
        <begin position="122"/>
        <end position="281"/>
    </location>
</feature>
<evidence type="ECO:0000259" key="6">
    <source>
        <dbReference type="Pfam" id="PF00535"/>
    </source>
</evidence>
<evidence type="ECO:0000313" key="8">
    <source>
        <dbReference type="Proteomes" id="UP000216725"/>
    </source>
</evidence>
<sequence>MGSAVPDDRDDAVPDDTEATDADDTDLDDMDLDELDPDDLGTDLGTEDLDPGELDEALGLEDGLEAYEDPGPYDDADGFGTDGDDSQIPGPAVPGADAGADFLAPDEASVEEAQRLAQRLAIVIVTYNRPKAMEELFDNLRRFDVHPWRIIVVDNANDPAMRSATADFGRSIAALWDDAEWTGDPRTDRVVYMPRSKNLGPAGGFNAGMKKAYKLGAEWFWLLDDDVLVDIDALEKLAAWMPAHDMIQGVRIDTDDNPVTDEGDFSPATGLLSPMPRTRFGRGGYRVVNAVSFEGLLVSRRVVDQIGLPDPRFFMYGDDTMYGYLASRVTNPVAVYDAILYRTRPDSDRAAMSLRSLGKGSDRERYQIMRNRGYIARYLMQCGSYSPLLFGIGTCVTAHREIARLVATDRAGFIPGAIEVFKGWLAARRIMHDPDWKPMTPLGSLTRG</sequence>
<evidence type="ECO:0000256" key="5">
    <source>
        <dbReference type="SAM" id="MobiDB-lite"/>
    </source>
</evidence>
<dbReference type="PANTHER" id="PTHR43179">
    <property type="entry name" value="RHAMNOSYLTRANSFERASE WBBL"/>
    <property type="match status" value="1"/>
</dbReference>
<dbReference type="SUPFAM" id="SSF53448">
    <property type="entry name" value="Nucleotide-diphospho-sugar transferases"/>
    <property type="match status" value="1"/>
</dbReference>
<dbReference type="EMBL" id="MWWR01000003">
    <property type="protein sequence ID" value="OZG52501.1"/>
    <property type="molecule type" value="Genomic_DNA"/>
</dbReference>
<dbReference type="Proteomes" id="UP000216725">
    <property type="component" value="Unassembled WGS sequence"/>
</dbReference>
<organism evidence="7 8">
    <name type="scientific">Pseudoscardovia radai</name>
    <dbReference type="NCBI Taxonomy" id="987066"/>
    <lineage>
        <taxon>Bacteria</taxon>
        <taxon>Bacillati</taxon>
        <taxon>Actinomycetota</taxon>
        <taxon>Actinomycetes</taxon>
        <taxon>Bifidobacteriales</taxon>
        <taxon>Bifidobacteriaceae</taxon>
        <taxon>Pseudoscardovia</taxon>
    </lineage>
</organism>
<dbReference type="PANTHER" id="PTHR43179:SF12">
    <property type="entry name" value="GALACTOFURANOSYLTRANSFERASE GLFT2"/>
    <property type="match status" value="1"/>
</dbReference>
<gene>
    <name evidence="7" type="ORF">PSRA_0233</name>
</gene>
<dbReference type="Pfam" id="PF00535">
    <property type="entry name" value="Glycos_transf_2"/>
    <property type="match status" value="1"/>
</dbReference>
<comment type="similarity">
    <text evidence="2">Belongs to the glycosyltransferase 2 family.</text>
</comment>
<name>A0A261F063_9BIFI</name>
<dbReference type="AlphaFoldDB" id="A0A261F063"/>
<proteinExistence type="inferred from homology"/>
<dbReference type="InterPro" id="IPR001173">
    <property type="entry name" value="Glyco_trans_2-like"/>
</dbReference>
<keyword evidence="8" id="KW-1185">Reference proteome</keyword>
<keyword evidence="3" id="KW-0328">Glycosyltransferase</keyword>
<feature type="region of interest" description="Disordered" evidence="5">
    <location>
        <begin position="1"/>
        <end position="84"/>
    </location>
</feature>
<dbReference type="GO" id="GO:0016757">
    <property type="term" value="F:glycosyltransferase activity"/>
    <property type="evidence" value="ECO:0007669"/>
    <property type="project" value="UniProtKB-KW"/>
</dbReference>
<keyword evidence="4 7" id="KW-0808">Transferase</keyword>
<accession>A0A261F063</accession>
<feature type="compositionally biased region" description="Acidic residues" evidence="5">
    <location>
        <begin position="8"/>
        <end position="84"/>
    </location>
</feature>
<dbReference type="Gene3D" id="3.90.550.10">
    <property type="entry name" value="Spore Coat Polysaccharide Biosynthesis Protein SpsA, Chain A"/>
    <property type="match status" value="1"/>
</dbReference>
<evidence type="ECO:0000256" key="2">
    <source>
        <dbReference type="ARBA" id="ARBA00006739"/>
    </source>
</evidence>
<evidence type="ECO:0000313" key="7">
    <source>
        <dbReference type="EMBL" id="OZG52501.1"/>
    </source>
</evidence>
<reference evidence="7 8" key="1">
    <citation type="journal article" date="2017" name="BMC Genomics">
        <title>Comparative genomic and phylogenomic analyses of the Bifidobacteriaceae family.</title>
        <authorList>
            <person name="Lugli G.A."/>
            <person name="Milani C."/>
            <person name="Turroni F."/>
            <person name="Duranti S."/>
            <person name="Mancabelli L."/>
            <person name="Mangifesta M."/>
            <person name="Ferrario C."/>
            <person name="Modesto M."/>
            <person name="Mattarelli P."/>
            <person name="Jiri K."/>
            <person name="van Sinderen D."/>
            <person name="Ventura M."/>
        </authorList>
    </citation>
    <scope>NUCLEOTIDE SEQUENCE [LARGE SCALE GENOMIC DNA]</scope>
    <source>
        <strain evidence="7 8">DSM 24742</strain>
    </source>
</reference>